<gene>
    <name evidence="1" type="ORF">NM688_g8788</name>
</gene>
<dbReference type="EMBL" id="JANHOG010002474">
    <property type="protein sequence ID" value="KAJ3523055.1"/>
    <property type="molecule type" value="Genomic_DNA"/>
</dbReference>
<organism evidence="1 2">
    <name type="scientific">Phlebia brevispora</name>
    <dbReference type="NCBI Taxonomy" id="194682"/>
    <lineage>
        <taxon>Eukaryota</taxon>
        <taxon>Fungi</taxon>
        <taxon>Dikarya</taxon>
        <taxon>Basidiomycota</taxon>
        <taxon>Agaricomycotina</taxon>
        <taxon>Agaricomycetes</taxon>
        <taxon>Polyporales</taxon>
        <taxon>Meruliaceae</taxon>
        <taxon>Phlebia</taxon>
    </lineage>
</organism>
<keyword evidence="2" id="KW-1185">Reference proteome</keyword>
<dbReference type="Proteomes" id="UP001148662">
    <property type="component" value="Unassembled WGS sequence"/>
</dbReference>
<protein>
    <submittedName>
        <fullName evidence="1">Uncharacterized protein</fullName>
    </submittedName>
</protein>
<evidence type="ECO:0000313" key="2">
    <source>
        <dbReference type="Proteomes" id="UP001148662"/>
    </source>
</evidence>
<proteinExistence type="predicted"/>
<accession>A0ACC1RPC3</accession>
<evidence type="ECO:0000313" key="1">
    <source>
        <dbReference type="EMBL" id="KAJ3523055.1"/>
    </source>
</evidence>
<reference evidence="1" key="1">
    <citation type="submission" date="2022-07" db="EMBL/GenBank/DDBJ databases">
        <title>Genome Sequence of Phlebia brevispora.</title>
        <authorList>
            <person name="Buettner E."/>
        </authorList>
    </citation>
    <scope>NUCLEOTIDE SEQUENCE</scope>
    <source>
        <strain evidence="1">MPL23</strain>
    </source>
</reference>
<comment type="caution">
    <text evidence="1">The sequence shown here is derived from an EMBL/GenBank/DDBJ whole genome shotgun (WGS) entry which is preliminary data.</text>
</comment>
<name>A0ACC1RPC3_9APHY</name>
<sequence length="597" mass="66429">MTIAGFSSAAVQVFAVRERPTGLSHRDPDYQIYNYLILLSQLLVNAEHEASLIHSLNPVGTDSERLTLRFSHLARTSENDMFSPVPSIALVLSAVASVIAWGDKGHQSVGYIAELFLRPKAKLFVNETLGPEYNYSLGVAATWADTVKTMPAYAWSADLHYVNAQVTAIANYTARIADTTLGHDEHQEALKFLVCNGMLLSLHTAWDIGILDVHITDKYAGSVEAFADALSLEIRNGSLLSMRDTGRTCQYLSATAKQTPSRGTVSNVYQTALSSNLTHDALECPLAWAREANAWDVVFNYKMKEDLCSGTYYRKAISVISSQIASQAYRLAMTLNSIFDPDEIQSHNAILSLRKELTQVEVMFDVPNIVNGDSSSDSVEPPILILDGGLGTTLEDTFHLDISTPLWSAKPIDKEPEVIIDAHLAFLRAGARIILTATYQCAYNTFKRAGYSRGRATHLMHKAVRLAQAAKSRYLIEHPFVQGENIKIALSLGPFGGTISTHEFDGIYPPPYGPAAYDPSSHSNTNHFESEEDEERATEALKKFHLERLRVFASDRETWDDIDWIAFETVPLRREIRAIRRAMDELRSEGKTKPWPW</sequence>